<proteinExistence type="predicted"/>
<sequence>MDVQMKFDYRAGLNLVGNEAELKELVSLAREAHQELQNSTCPGND</sequence>
<gene>
    <name evidence="1" type="ORF">EVA_08685</name>
</gene>
<reference evidence="1" key="1">
    <citation type="journal article" date="2012" name="PLoS ONE">
        <title>Gene sets for utilization of primary and secondary nutrition supplies in the distal gut of endangered iberian lynx.</title>
        <authorList>
            <person name="Alcaide M."/>
            <person name="Messina E."/>
            <person name="Richter M."/>
            <person name="Bargiela R."/>
            <person name="Peplies J."/>
            <person name="Huws S.A."/>
            <person name="Newbold C.J."/>
            <person name="Golyshin P.N."/>
            <person name="Simon M.A."/>
            <person name="Lopez G."/>
            <person name="Yakimov M.M."/>
            <person name="Ferrer M."/>
        </authorList>
    </citation>
    <scope>NUCLEOTIDE SEQUENCE</scope>
</reference>
<feature type="non-terminal residue" evidence="1">
    <location>
        <position position="45"/>
    </location>
</feature>
<name>J9G7I7_9ZZZZ</name>
<evidence type="ECO:0000313" key="1">
    <source>
        <dbReference type="EMBL" id="EJX03202.1"/>
    </source>
</evidence>
<dbReference type="AlphaFoldDB" id="J9G7I7"/>
<dbReference type="EMBL" id="AMCI01002256">
    <property type="protein sequence ID" value="EJX03202.1"/>
    <property type="molecule type" value="Genomic_DNA"/>
</dbReference>
<organism evidence="1">
    <name type="scientific">gut metagenome</name>
    <dbReference type="NCBI Taxonomy" id="749906"/>
    <lineage>
        <taxon>unclassified sequences</taxon>
        <taxon>metagenomes</taxon>
        <taxon>organismal metagenomes</taxon>
    </lineage>
</organism>
<accession>J9G7I7</accession>
<comment type="caution">
    <text evidence="1">The sequence shown here is derived from an EMBL/GenBank/DDBJ whole genome shotgun (WGS) entry which is preliminary data.</text>
</comment>
<protein>
    <submittedName>
        <fullName evidence="1">Uncharacterized protein</fullName>
    </submittedName>
</protein>